<comment type="similarity">
    <text evidence="18 19">In the C-terminal section; belongs to the aldehyde dehydrogenase family.</text>
</comment>
<dbReference type="InterPro" id="IPR050485">
    <property type="entry name" value="Proline_metab_enzyme"/>
</dbReference>
<dbReference type="Gene3D" id="1.20.5.460">
    <property type="entry name" value="Single helix bin"/>
    <property type="match status" value="1"/>
</dbReference>
<evidence type="ECO:0000256" key="18">
    <source>
        <dbReference type="ARBA" id="ARBA00060911"/>
    </source>
</evidence>
<dbReference type="InterPro" id="IPR048798">
    <property type="entry name" value="PutA_RHH"/>
</dbReference>
<organism evidence="26 27">
    <name type="scientific">Ralstonia solanacearum</name>
    <name type="common">Pseudomonas solanacearum</name>
    <dbReference type="NCBI Taxonomy" id="305"/>
    <lineage>
        <taxon>Bacteria</taxon>
        <taxon>Pseudomonadati</taxon>
        <taxon>Pseudomonadota</taxon>
        <taxon>Betaproteobacteria</taxon>
        <taxon>Burkholderiales</taxon>
        <taxon>Burkholderiaceae</taxon>
        <taxon>Ralstonia</taxon>
        <taxon>Ralstonia solanacearum species complex</taxon>
    </lineage>
</organism>
<feature type="active site" evidence="20">
    <location>
        <position position="895"/>
    </location>
</feature>
<dbReference type="PIRSF" id="PIRSF000197">
    <property type="entry name" value="Bifunct_PutA"/>
    <property type="match status" value="1"/>
</dbReference>
<dbReference type="Gene3D" id="3.40.605.10">
    <property type="entry name" value="Aldehyde Dehydrogenase, Chain A, domain 1"/>
    <property type="match status" value="1"/>
</dbReference>
<evidence type="ECO:0000259" key="21">
    <source>
        <dbReference type="Pfam" id="PF00171"/>
    </source>
</evidence>
<keyword evidence="12 19" id="KW-0804">Transcription</keyword>
<gene>
    <name evidence="26" type="primary">putA</name>
    <name evidence="26" type="ORF">LBW55_19950</name>
</gene>
<dbReference type="FunFam" id="3.40.605.10:FF:000017">
    <property type="entry name" value="Bifunctional protein PutA"/>
    <property type="match status" value="1"/>
</dbReference>
<dbReference type="InterPro" id="IPR016162">
    <property type="entry name" value="Ald_DH_N"/>
</dbReference>
<proteinExistence type="inferred from homology"/>
<feature type="domain" description="Proline utilization A proline dehydrogenase N-terminal" evidence="24">
    <location>
        <begin position="101"/>
        <end position="148"/>
    </location>
</feature>
<dbReference type="GO" id="GO:0003842">
    <property type="term" value="F:L-glutamate gamma-semialdehyde dehydrogenase activity"/>
    <property type="evidence" value="ECO:0007669"/>
    <property type="project" value="UniProtKB-UniRule"/>
</dbReference>
<dbReference type="FunFam" id="3.40.309.10:FF:000005">
    <property type="entry name" value="1-pyrroline-5-carboxylate dehydrogenase 1"/>
    <property type="match status" value="1"/>
</dbReference>
<evidence type="ECO:0000256" key="19">
    <source>
        <dbReference type="PIRNR" id="PIRNR000197"/>
    </source>
</evidence>
<dbReference type="FunFam" id="1.20.5.460:FF:000001">
    <property type="entry name" value="Bifunctional protein PutA"/>
    <property type="match status" value="1"/>
</dbReference>
<keyword evidence="6 19" id="KW-0274">FAD</keyword>
<dbReference type="Pfam" id="PF00171">
    <property type="entry name" value="Aldedh"/>
    <property type="match status" value="1"/>
</dbReference>
<dbReference type="FunFam" id="1.20.5.550:FF:000001">
    <property type="entry name" value="Bifunctional protein PutA"/>
    <property type="match status" value="1"/>
</dbReference>
<feature type="active site" evidence="20">
    <location>
        <position position="929"/>
    </location>
</feature>
<comment type="cofactor">
    <cofactor evidence="1 19">
        <name>FAD</name>
        <dbReference type="ChEBI" id="CHEBI:57692"/>
    </cofactor>
</comment>
<dbReference type="NCBIfam" id="TIGR01238">
    <property type="entry name" value="D1pyr5carbox3"/>
    <property type="match status" value="1"/>
</dbReference>
<dbReference type="NCBIfam" id="NF008869">
    <property type="entry name" value="PRK11904.1"/>
    <property type="match status" value="1"/>
</dbReference>
<comment type="catalytic activity">
    <reaction evidence="15 19">
        <text>L-proline + a quinone = (S)-1-pyrroline-5-carboxylate + a quinol + H(+)</text>
        <dbReference type="Rhea" id="RHEA:23784"/>
        <dbReference type="ChEBI" id="CHEBI:15378"/>
        <dbReference type="ChEBI" id="CHEBI:17388"/>
        <dbReference type="ChEBI" id="CHEBI:24646"/>
        <dbReference type="ChEBI" id="CHEBI:60039"/>
        <dbReference type="ChEBI" id="CHEBI:132124"/>
        <dbReference type="EC" id="1.5.5.2"/>
    </reaction>
</comment>
<dbReference type="GO" id="GO:0010133">
    <property type="term" value="P:L-proline catabolic process to L-glutamate"/>
    <property type="evidence" value="ECO:0007669"/>
    <property type="project" value="UniProtKB-UniRule"/>
</dbReference>
<evidence type="ECO:0000256" key="1">
    <source>
        <dbReference type="ARBA" id="ARBA00001974"/>
    </source>
</evidence>
<evidence type="ECO:0000313" key="27">
    <source>
        <dbReference type="Proteomes" id="UP001143674"/>
    </source>
</evidence>
<evidence type="ECO:0000259" key="24">
    <source>
        <dbReference type="Pfam" id="PF18327"/>
    </source>
</evidence>
<evidence type="ECO:0000256" key="3">
    <source>
        <dbReference type="ARBA" id="ARBA00004786"/>
    </source>
</evidence>
<dbReference type="Pfam" id="PF01619">
    <property type="entry name" value="Pro_dh"/>
    <property type="match status" value="1"/>
</dbReference>
<dbReference type="SUPFAM" id="SSF51730">
    <property type="entry name" value="FAD-linked oxidoreductase"/>
    <property type="match status" value="1"/>
</dbReference>
<keyword evidence="7 19" id="KW-0560">Oxidoreductase</keyword>
<dbReference type="GO" id="GO:0043168">
    <property type="term" value="F:anion binding"/>
    <property type="evidence" value="ECO:0007669"/>
    <property type="project" value="UniProtKB-ARBA"/>
</dbReference>
<dbReference type="Pfam" id="PF14850">
    <property type="entry name" value="Pro_dh-DNA_bdg"/>
    <property type="match status" value="1"/>
</dbReference>
<dbReference type="InterPro" id="IPR024082">
    <property type="entry name" value="PRODH_PutA_dom_II"/>
</dbReference>
<feature type="domain" description="Aldehyde dehydrogenase" evidence="21">
    <location>
        <begin position="673"/>
        <end position="1119"/>
    </location>
</feature>
<dbReference type="InterPro" id="IPR024089">
    <property type="entry name" value="PRODH_PutA_dom_I/II"/>
</dbReference>
<dbReference type="EC" id="1.2.1.88" evidence="19"/>
<evidence type="ECO:0000256" key="16">
    <source>
        <dbReference type="ARBA" id="ARBA00053944"/>
    </source>
</evidence>
<evidence type="ECO:0000256" key="12">
    <source>
        <dbReference type="ARBA" id="ARBA00023163"/>
    </source>
</evidence>
<dbReference type="CDD" id="cd22233">
    <property type="entry name" value="RHH_CopAso-like"/>
    <property type="match status" value="1"/>
</dbReference>
<dbReference type="CDD" id="cd07125">
    <property type="entry name" value="ALDH_PutA-P5CDH"/>
    <property type="match status" value="1"/>
</dbReference>
<protein>
    <recommendedName>
        <fullName evidence="19">Bifunctional protein PutA</fullName>
    </recommendedName>
    <domain>
        <recommendedName>
            <fullName evidence="19">Proline dehydrogenase</fullName>
            <ecNumber evidence="19">1.5.5.2</ecNumber>
        </recommendedName>
        <alternativeName>
            <fullName evidence="19">Proline oxidase</fullName>
        </alternativeName>
    </domain>
    <domain>
        <recommendedName>
            <fullName evidence="19">Delta-1-pyrroline-5-carboxylate dehydrogenase</fullName>
            <shortName evidence="19">P5C dehydrogenase</shortName>
            <ecNumber evidence="19">1.2.1.88</ecNumber>
        </recommendedName>
        <alternativeName>
            <fullName evidence="19">L-glutamate gamma-semialdehyde dehydrogenase</fullName>
        </alternativeName>
    </domain>
</protein>
<dbReference type="InterPro" id="IPR013321">
    <property type="entry name" value="Arc_rbn_hlx_hlx"/>
</dbReference>
<evidence type="ECO:0000256" key="14">
    <source>
        <dbReference type="ARBA" id="ARBA00048142"/>
    </source>
</evidence>
<dbReference type="PANTHER" id="PTHR42862">
    <property type="entry name" value="DELTA-1-PYRROLINE-5-CARBOXYLATE DEHYDROGENASE 1, ISOFORM A-RELATED"/>
    <property type="match status" value="1"/>
</dbReference>
<keyword evidence="10 19" id="KW-0642">Proline metabolism</keyword>
<keyword evidence="8 19" id="KW-0805">Transcription regulation</keyword>
<dbReference type="SUPFAM" id="SSF53720">
    <property type="entry name" value="ALDH-like"/>
    <property type="match status" value="1"/>
</dbReference>
<dbReference type="InterPro" id="IPR025703">
    <property type="entry name" value="Bifunct_PutA"/>
</dbReference>
<evidence type="ECO:0000259" key="25">
    <source>
        <dbReference type="Pfam" id="PF21775"/>
    </source>
</evidence>
<dbReference type="InterPro" id="IPR029041">
    <property type="entry name" value="FAD-linked_oxidoreductase-like"/>
</dbReference>
<evidence type="ECO:0000259" key="22">
    <source>
        <dbReference type="Pfam" id="PF01619"/>
    </source>
</evidence>
<dbReference type="FunFam" id="3.20.20.220:FF:000004">
    <property type="entry name" value="Bifunctional protein PutA"/>
    <property type="match status" value="1"/>
</dbReference>
<dbReference type="Gene3D" id="1.20.5.550">
    <property type="entry name" value="Single Helix bin"/>
    <property type="match status" value="1"/>
</dbReference>
<dbReference type="Pfam" id="PF21775">
    <property type="entry name" value="PutA_1st"/>
    <property type="match status" value="1"/>
</dbReference>
<dbReference type="PANTHER" id="PTHR42862:SF1">
    <property type="entry name" value="DELTA-1-PYRROLINE-5-CARBOXYLATE DEHYDROGENASE 2, ISOFORM A-RELATED"/>
    <property type="match status" value="1"/>
</dbReference>
<comment type="function">
    <text evidence="16">Oxidizes proline to glutamate for use as a carbon and nitrogen source and also function as a transcriptional repressor of the put operon.</text>
</comment>
<keyword evidence="13" id="KW-0511">Multifunctional enzyme</keyword>
<dbReference type="NCBIfam" id="NF008772">
    <property type="entry name" value="PRK11809.1"/>
    <property type="match status" value="1"/>
</dbReference>
<evidence type="ECO:0000256" key="6">
    <source>
        <dbReference type="ARBA" id="ARBA00022827"/>
    </source>
</evidence>
<feature type="domain" description="PutA RHH" evidence="25">
    <location>
        <begin position="11"/>
        <end position="43"/>
    </location>
</feature>
<evidence type="ECO:0000313" key="26">
    <source>
        <dbReference type="EMBL" id="MDB0523880.1"/>
    </source>
</evidence>
<evidence type="ECO:0000256" key="20">
    <source>
        <dbReference type="PIRSR" id="PIRSR000197-1"/>
    </source>
</evidence>
<dbReference type="InterPro" id="IPR002872">
    <property type="entry name" value="Proline_DH_dom"/>
</dbReference>
<evidence type="ECO:0000256" key="13">
    <source>
        <dbReference type="ARBA" id="ARBA00023268"/>
    </source>
</evidence>
<comment type="catalytic activity">
    <reaction evidence="14 19">
        <text>L-glutamate 5-semialdehyde + NAD(+) + H2O = L-glutamate + NADH + 2 H(+)</text>
        <dbReference type="Rhea" id="RHEA:30235"/>
        <dbReference type="ChEBI" id="CHEBI:15377"/>
        <dbReference type="ChEBI" id="CHEBI:15378"/>
        <dbReference type="ChEBI" id="CHEBI:29985"/>
        <dbReference type="ChEBI" id="CHEBI:57540"/>
        <dbReference type="ChEBI" id="CHEBI:57945"/>
        <dbReference type="ChEBI" id="CHEBI:58066"/>
        <dbReference type="EC" id="1.2.1.88"/>
    </reaction>
</comment>
<dbReference type="InterPro" id="IPR016163">
    <property type="entry name" value="Ald_DH_C"/>
</dbReference>
<dbReference type="InterPro" id="IPR016161">
    <property type="entry name" value="Ald_DH/histidinol_DH"/>
</dbReference>
<keyword evidence="5 19" id="KW-0285">Flavoprotein</keyword>
<comment type="pathway">
    <text evidence="2 19">Amino-acid degradation; L-proline degradation into L-glutamate; L-glutamate from L-proline: step 1/2.</text>
</comment>
<dbReference type="InterPro" id="IPR024090">
    <property type="entry name" value="PRODH_PutA_dom_I"/>
</dbReference>
<evidence type="ECO:0000256" key="7">
    <source>
        <dbReference type="ARBA" id="ARBA00023002"/>
    </source>
</evidence>
<keyword evidence="4 19" id="KW-0678">Repressor</keyword>
<dbReference type="InterPro" id="IPR016160">
    <property type="entry name" value="Ald_DH_CS_CYS"/>
</dbReference>
<evidence type="ECO:0000256" key="5">
    <source>
        <dbReference type="ARBA" id="ARBA00022630"/>
    </source>
</evidence>
<evidence type="ECO:0000256" key="9">
    <source>
        <dbReference type="ARBA" id="ARBA00023027"/>
    </source>
</evidence>
<evidence type="ECO:0000259" key="23">
    <source>
        <dbReference type="Pfam" id="PF14850"/>
    </source>
</evidence>
<dbReference type="GO" id="GO:0001217">
    <property type="term" value="F:DNA-binding transcription repressor activity"/>
    <property type="evidence" value="ECO:0007669"/>
    <property type="project" value="UniProtKB-ARBA"/>
</dbReference>
<dbReference type="GO" id="GO:0004657">
    <property type="term" value="F:proline dehydrogenase activity"/>
    <property type="evidence" value="ECO:0007669"/>
    <property type="project" value="UniProtKB-UniRule"/>
</dbReference>
<dbReference type="GO" id="GO:0009898">
    <property type="term" value="C:cytoplasmic side of plasma membrane"/>
    <property type="evidence" value="ECO:0007669"/>
    <property type="project" value="TreeGrafter"/>
</dbReference>
<dbReference type="GO" id="GO:0000976">
    <property type="term" value="F:transcription cis-regulatory region binding"/>
    <property type="evidence" value="ECO:0007669"/>
    <property type="project" value="UniProtKB-ARBA"/>
</dbReference>
<dbReference type="InterPro" id="IPR041349">
    <property type="entry name" value="PRODH"/>
</dbReference>
<dbReference type="Gene3D" id="1.10.1220.10">
    <property type="entry name" value="Met repressor-like"/>
    <property type="match status" value="1"/>
</dbReference>
<sequence length="1334" mass="142078">MATTTLGVKLDDASRERLKRAAQSIDRTPHWLIKQAIFTYLDQVERGQLPNDVKADTSGPAADGLPSAAEAVADMADTDGVGTEAAVQPFLEFAQSVQPQSVLRAAITAAYRRPETEAIPMLLEQARLPGALSSEARQLARDLAGKLRAQKVGAGREGLVQGLIQEFSLSSQEGVALMCLAEALLRIPDKPTRDALIRDKISNGNWQSHLGQSPSLFVNAATWGLLLTGKLVATHNEAGLSKALTRIIGKRGEPLIRKGVDMAMRLMGEQFVTGETISEALANARKYEAEGFRYSYDMLGEAAMTEADAQRYLASYEQAIRAIGQASGGRGIYEGPGISIKLSALHPRYSRAQYDRTLNELYPRVKGLAMLAREYDIGINIDAEEADRLELSLDLLERLCFAPELAGWNGLGFVVQGYQKRCPFVLDAIIDLARRSKHRLMIRLVKGAYWDSEVKRAQVDGLEGYPVYTRKVYTDVSYLACARKLLAAPDAVFPQFATHNAHTLAAIYHMAGQNYYPGQYEFQCLHGMGEPLYEQVVGGKPGKLNRPCRIYAPVGTHETLLAYLVRRLLENGANTSFVNRIADESIPLDALVADPVAVVEAMHAEEGTLGLPHPKIPLPRQLYGDVRANSSGIDLANEQRLASLSSALLASTGMAWAAAPTIGDARYAGGTPQPVRNPADLRDVVGHVTEATPADVDAALTAAAAAAPIWQATPPEARAALLERAADLMEGQMQSLMGLIIREAGKTLPNVISEVREAVDFLRYYAAQVRGGFSNDTHRPLGPVVCISPWNFPLAIFTGQVSAALAAGNPVLAKPAEQTPLIAAQAVRILREAGVPAGAVQLLPGRGETVGAALVRDARTKGVMFTGSTEVARILQRTLAGRLDANGAPIPLIAETGGQNAMIVDSSALAEQVVADVLSSAFDSAGQRCSALRVLCLQDDVADRVLAMLKGGMAELAMGNPDRLATDVGPVIDAEARDNIAGHIDAMRAKGRRVHQAPVPAACAHGTFVPPTVIELDSLSDLTREIFGPVLHVVRWKRTAKDTDGAGLTRLIEQINGSGYGLTLGIHTRIDETIAHIVERAHVGNLYVNRNIVGAVVGVQPFGGEGLSGTGPKAGGPLYLLRLLSTCPQDAMRAALALTAGAGTDIETDERRALLAPFDALHDWARKQSPELAAQCDRLAAATATGAVLTLPGPTGERNTYMLLPRDAVLCVAADPADWLRQLAAVLAVGSAAVVQENPAIAEVLRVLPPAVQSRVRVVASLEDAAFDAVLHHGDSDHLRALCEGLARRAGPIVGVQGLPHGGQGLALERLLIERSLSVNTAAAGGNASLMTIG</sequence>
<dbReference type="InterPro" id="IPR010985">
    <property type="entry name" value="Ribbon_hlx_hlx"/>
</dbReference>
<evidence type="ECO:0000256" key="10">
    <source>
        <dbReference type="ARBA" id="ARBA00023062"/>
    </source>
</evidence>
<dbReference type="Gene3D" id="3.40.309.10">
    <property type="entry name" value="Aldehyde Dehydrogenase, Chain A, domain 2"/>
    <property type="match status" value="1"/>
</dbReference>
<feature type="domain" description="Proline dehydrogenase PutA" evidence="23">
    <location>
        <begin position="160"/>
        <end position="271"/>
    </location>
</feature>
<reference evidence="26" key="1">
    <citation type="submission" date="2021-09" db="EMBL/GenBank/DDBJ databases">
        <title>Genomic analysis of Ralstonia spp.</title>
        <authorList>
            <person name="Aburjaile F."/>
            <person name="Ariute J.C."/>
            <person name="Pais A.K.L."/>
            <person name="Albuquerque G.M.R."/>
            <person name="Silva A.M.F."/>
            <person name="Brenig B."/>
            <person name="Azevedo V."/>
            <person name="Matiuzzi M."/>
            <person name="Ramos R."/>
            <person name="Goes-Neto A."/>
            <person name="Soares S."/>
            <person name="Iseppon A.M.B."/>
            <person name="Souza E."/>
            <person name="Gama M."/>
        </authorList>
    </citation>
    <scope>NUCLEOTIDE SEQUENCE</scope>
    <source>
        <strain evidence="26">B4</strain>
    </source>
</reference>
<dbReference type="RefSeq" id="WP_184848652.1">
    <property type="nucleotide sequence ID" value="NZ_JABZEH010000001.1"/>
</dbReference>
<comment type="similarity">
    <text evidence="17 19">In the N-terminal section; belongs to the proline dehydrogenase family.</text>
</comment>
<evidence type="ECO:0000256" key="4">
    <source>
        <dbReference type="ARBA" id="ARBA00022491"/>
    </source>
</evidence>
<dbReference type="SUPFAM" id="SSF81935">
    <property type="entry name" value="N-terminal domain of bifunctional PutA protein"/>
    <property type="match status" value="1"/>
</dbReference>
<dbReference type="EC" id="1.5.5.2" evidence="19"/>
<dbReference type="SUPFAM" id="SSF47598">
    <property type="entry name" value="Ribbon-helix-helix"/>
    <property type="match status" value="1"/>
</dbReference>
<evidence type="ECO:0000256" key="15">
    <source>
        <dbReference type="ARBA" id="ARBA00048779"/>
    </source>
</evidence>
<dbReference type="InterPro" id="IPR005933">
    <property type="entry name" value="PutA_C"/>
</dbReference>
<keyword evidence="11 19" id="KW-0238">DNA-binding</keyword>
<evidence type="ECO:0000256" key="2">
    <source>
        <dbReference type="ARBA" id="ARBA00004739"/>
    </source>
</evidence>
<comment type="pathway">
    <text evidence="3 19">Amino-acid degradation; L-proline degradation into L-glutamate; L-glutamate from L-proline: step 2/2.</text>
</comment>
<dbReference type="Proteomes" id="UP001143674">
    <property type="component" value="Unassembled WGS sequence"/>
</dbReference>
<evidence type="ECO:0000256" key="11">
    <source>
        <dbReference type="ARBA" id="ARBA00023125"/>
    </source>
</evidence>
<comment type="caution">
    <text evidence="26">The sequence shown here is derived from an EMBL/GenBank/DDBJ whole genome shotgun (WGS) entry which is preliminary data.</text>
</comment>
<evidence type="ECO:0000256" key="8">
    <source>
        <dbReference type="ARBA" id="ARBA00023015"/>
    </source>
</evidence>
<dbReference type="Pfam" id="PF18327">
    <property type="entry name" value="PRODH"/>
    <property type="match status" value="1"/>
</dbReference>
<dbReference type="InterPro" id="IPR015590">
    <property type="entry name" value="Aldehyde_DH_dom"/>
</dbReference>
<dbReference type="Gene3D" id="3.20.20.220">
    <property type="match status" value="1"/>
</dbReference>
<accession>A0AAE3NL33</accession>
<name>A0AAE3NL33_RALSL</name>
<dbReference type="EMBL" id="JAIVEX010000011">
    <property type="protein sequence ID" value="MDB0523880.1"/>
    <property type="molecule type" value="Genomic_DNA"/>
</dbReference>
<evidence type="ECO:0000256" key="17">
    <source>
        <dbReference type="ARBA" id="ARBA00060889"/>
    </source>
</evidence>
<dbReference type="GO" id="GO:1901363">
    <property type="term" value="F:heterocyclic compound binding"/>
    <property type="evidence" value="ECO:0007669"/>
    <property type="project" value="UniProtKB-ARBA"/>
</dbReference>
<keyword evidence="9 19" id="KW-0520">NAD</keyword>
<feature type="domain" description="Proline dehydrogenase" evidence="22">
    <location>
        <begin position="280"/>
        <end position="580"/>
    </location>
</feature>
<dbReference type="PROSITE" id="PS00070">
    <property type="entry name" value="ALDEHYDE_DEHYDR_CYS"/>
    <property type="match status" value="1"/>
</dbReference>